<dbReference type="EMBL" id="OZ034821">
    <property type="protein sequence ID" value="CAL1406198.1"/>
    <property type="molecule type" value="Genomic_DNA"/>
</dbReference>
<dbReference type="AlphaFoldDB" id="A0AAV2G8M2"/>
<keyword evidence="15" id="KW-0675">Receptor</keyword>
<evidence type="ECO:0000256" key="4">
    <source>
        <dbReference type="ARBA" id="ARBA00022553"/>
    </source>
</evidence>
<evidence type="ECO:0000256" key="3">
    <source>
        <dbReference type="ARBA" id="ARBA00022527"/>
    </source>
</evidence>
<dbReference type="SMART" id="SM00220">
    <property type="entry name" value="S_TKc"/>
    <property type="match status" value="1"/>
</dbReference>
<name>A0AAV2G8M2_9ROSI</name>
<evidence type="ECO:0000256" key="2">
    <source>
        <dbReference type="ARBA" id="ARBA00022475"/>
    </source>
</evidence>
<dbReference type="PIRSF" id="PIRSF000641">
    <property type="entry name" value="SRK"/>
    <property type="match status" value="1"/>
</dbReference>
<protein>
    <recommendedName>
        <fullName evidence="19">Receptor-like serine/threonine-protein kinase</fullName>
        <ecNumber evidence="19">2.7.11.1</ecNumber>
    </recommendedName>
</protein>
<keyword evidence="9 19" id="KW-0547">Nucleotide-binding</keyword>
<dbReference type="InterPro" id="IPR000719">
    <property type="entry name" value="Prot_kinase_dom"/>
</dbReference>
<feature type="domain" description="Apple" evidence="24">
    <location>
        <begin position="416"/>
        <end position="502"/>
    </location>
</feature>
<dbReference type="CDD" id="cd01098">
    <property type="entry name" value="PAN_AP_plant"/>
    <property type="match status" value="1"/>
</dbReference>
<evidence type="ECO:0000256" key="16">
    <source>
        <dbReference type="ARBA" id="ARBA00023180"/>
    </source>
</evidence>
<keyword evidence="6 21" id="KW-0812">Transmembrane</keyword>
<dbReference type="PROSITE" id="PS50011">
    <property type="entry name" value="PROTEIN_KINASE_DOM"/>
    <property type="match status" value="1"/>
</dbReference>
<organism evidence="25 26">
    <name type="scientific">Linum trigynum</name>
    <dbReference type="NCBI Taxonomy" id="586398"/>
    <lineage>
        <taxon>Eukaryota</taxon>
        <taxon>Viridiplantae</taxon>
        <taxon>Streptophyta</taxon>
        <taxon>Embryophyta</taxon>
        <taxon>Tracheophyta</taxon>
        <taxon>Spermatophyta</taxon>
        <taxon>Magnoliopsida</taxon>
        <taxon>eudicotyledons</taxon>
        <taxon>Gunneridae</taxon>
        <taxon>Pentapetalae</taxon>
        <taxon>rosids</taxon>
        <taxon>fabids</taxon>
        <taxon>Malpighiales</taxon>
        <taxon>Linaceae</taxon>
        <taxon>Linum</taxon>
    </lineage>
</organism>
<keyword evidence="14" id="KW-1015">Disulfide bond</keyword>
<dbReference type="CDD" id="cd00028">
    <property type="entry name" value="B_lectin"/>
    <property type="match status" value="1"/>
</dbReference>
<dbReference type="EC" id="2.7.11.1" evidence="19"/>
<dbReference type="Proteomes" id="UP001497516">
    <property type="component" value="Chromosome 8"/>
</dbReference>
<dbReference type="CDD" id="cd14066">
    <property type="entry name" value="STKc_IRAK"/>
    <property type="match status" value="1"/>
</dbReference>
<proteinExistence type="inferred from homology"/>
<gene>
    <name evidence="25" type="ORF">LTRI10_LOCUS45940</name>
</gene>
<keyword evidence="2" id="KW-1003">Cell membrane</keyword>
<dbReference type="PANTHER" id="PTHR47974">
    <property type="entry name" value="OS07G0415500 PROTEIN"/>
    <property type="match status" value="1"/>
</dbReference>
<evidence type="ECO:0000256" key="8">
    <source>
        <dbReference type="ARBA" id="ARBA00022734"/>
    </source>
</evidence>
<dbReference type="GO" id="GO:0005524">
    <property type="term" value="F:ATP binding"/>
    <property type="evidence" value="ECO:0007669"/>
    <property type="project" value="UniProtKB-UniRule"/>
</dbReference>
<dbReference type="SUPFAM" id="SSF51110">
    <property type="entry name" value="alpha-D-mannose-specific plant lectins"/>
    <property type="match status" value="1"/>
</dbReference>
<dbReference type="Gene3D" id="3.30.200.20">
    <property type="entry name" value="Phosphorylase Kinase, domain 1"/>
    <property type="match status" value="1"/>
</dbReference>
<dbReference type="SMART" id="SM00473">
    <property type="entry name" value="PAN_AP"/>
    <property type="match status" value="1"/>
</dbReference>
<keyword evidence="26" id="KW-1185">Reference proteome</keyword>
<dbReference type="InterPro" id="IPR036426">
    <property type="entry name" value="Bulb-type_lectin_dom_sf"/>
</dbReference>
<dbReference type="InterPro" id="IPR001480">
    <property type="entry name" value="Bulb-type_lectin_dom"/>
</dbReference>
<keyword evidence="3 19" id="KW-0723">Serine/threonine-protein kinase</keyword>
<dbReference type="InterPro" id="IPR008271">
    <property type="entry name" value="Ser/Thr_kinase_AS"/>
</dbReference>
<evidence type="ECO:0000313" key="25">
    <source>
        <dbReference type="EMBL" id="CAL1406198.1"/>
    </source>
</evidence>
<evidence type="ECO:0000256" key="19">
    <source>
        <dbReference type="PIRNR" id="PIRNR000641"/>
    </source>
</evidence>
<evidence type="ECO:0000259" key="24">
    <source>
        <dbReference type="PROSITE" id="PS50948"/>
    </source>
</evidence>
<keyword evidence="16" id="KW-0325">Glycoprotein</keyword>
<keyword evidence="5 19" id="KW-0808">Transferase</keyword>
<evidence type="ECO:0000256" key="17">
    <source>
        <dbReference type="ARBA" id="ARBA00047899"/>
    </source>
</evidence>
<dbReference type="FunFam" id="3.30.200.20:FF:000370">
    <property type="entry name" value="Receptor-like protein kinase 4"/>
    <property type="match status" value="1"/>
</dbReference>
<dbReference type="InterPro" id="IPR017441">
    <property type="entry name" value="Protein_kinase_ATP_BS"/>
</dbReference>
<dbReference type="SMART" id="SM00108">
    <property type="entry name" value="B_lectin"/>
    <property type="match status" value="1"/>
</dbReference>
<comment type="similarity">
    <text evidence="19">Belongs to the protein kinase superfamily. Ser/Thr protein kinase family.</text>
</comment>
<dbReference type="Pfam" id="PF00954">
    <property type="entry name" value="S_locus_glycop"/>
    <property type="match status" value="1"/>
</dbReference>
<evidence type="ECO:0000256" key="20">
    <source>
        <dbReference type="PROSITE-ProRule" id="PRU10141"/>
    </source>
</evidence>
<dbReference type="Gene3D" id="2.90.10.10">
    <property type="entry name" value="Bulb-type lectin domain"/>
    <property type="match status" value="1"/>
</dbReference>
<dbReference type="Pfam" id="PF00069">
    <property type="entry name" value="Pkinase"/>
    <property type="match status" value="1"/>
</dbReference>
<keyword evidence="4" id="KW-0597">Phosphoprotein</keyword>
<evidence type="ECO:0000256" key="1">
    <source>
        <dbReference type="ARBA" id="ARBA00004251"/>
    </source>
</evidence>
<evidence type="ECO:0000256" key="11">
    <source>
        <dbReference type="ARBA" id="ARBA00022840"/>
    </source>
</evidence>
<evidence type="ECO:0000256" key="9">
    <source>
        <dbReference type="ARBA" id="ARBA00022741"/>
    </source>
</evidence>
<dbReference type="GO" id="GO:0005886">
    <property type="term" value="C:plasma membrane"/>
    <property type="evidence" value="ECO:0007669"/>
    <property type="project" value="UniProtKB-SubCell"/>
</dbReference>
<dbReference type="Gene3D" id="1.10.510.10">
    <property type="entry name" value="Transferase(Phosphotransferase) domain 1"/>
    <property type="match status" value="1"/>
</dbReference>
<keyword evidence="12 21" id="KW-1133">Transmembrane helix</keyword>
<dbReference type="GO" id="GO:0030246">
    <property type="term" value="F:carbohydrate binding"/>
    <property type="evidence" value="ECO:0007669"/>
    <property type="project" value="UniProtKB-KW"/>
</dbReference>
<keyword evidence="11 19" id="KW-0067">ATP-binding</keyword>
<comment type="catalytic activity">
    <reaction evidence="18 19">
        <text>L-seryl-[protein] + ATP = O-phospho-L-seryl-[protein] + ADP + H(+)</text>
        <dbReference type="Rhea" id="RHEA:17989"/>
        <dbReference type="Rhea" id="RHEA-COMP:9863"/>
        <dbReference type="Rhea" id="RHEA-COMP:11604"/>
        <dbReference type="ChEBI" id="CHEBI:15378"/>
        <dbReference type="ChEBI" id="CHEBI:29999"/>
        <dbReference type="ChEBI" id="CHEBI:30616"/>
        <dbReference type="ChEBI" id="CHEBI:83421"/>
        <dbReference type="ChEBI" id="CHEBI:456216"/>
        <dbReference type="EC" id="2.7.11.1"/>
    </reaction>
</comment>
<keyword evidence="13 21" id="KW-0472">Membrane</keyword>
<sequence>MGRVFKAVTIFRLVVLPTNEKVNSKQRKKKTPIDFTKLFFTKLSTYKVGCRHGLLKEPPLPSLSLWALMLYFLIFSFLCFQAHGADRITTNQSLSGDQTIVSSGGTFAMGFFSPGNKSSSSSNSSSNHYIGIWYNQIPLQTVVWVANRETPVSNRFAAQLRISDGNLVLFNDRNLPVWSIISNSTSAGIEAVLLDDGNLVLSASNRSDSSRLWESFDHPVNNWLPGGRLGFNKITKQNSAITSWKSANDPSPGPFSVSLDVNGTDQYLIFYNSTDFWRSGPWDPVGRIFSLVPEMRALYAPPNANIYNYSFVDNDVESYATYTMNSSVLVSRFVMDVGGQIQQLSWILGSSQEWTQYWTQPRVQCEVYGYCGSFGSCTQRSQPFCRCLQGFVPKSEADYGSNVFYGGCTRRAGLECSSNGNISSSGDGFLPYYDMKLPSNPRIQVSGAENAGGCRGFCLNRCSCTAYSYDDRNHQCLVWFGELLNLEQDVPSGSTIFVRVAASELRGSDSHNALVIGGVVGSAMVLVLAAVIGVLIWRKRRMRKLGGKSAEGSLRAFSYRDLQSATRNFSDKLGEGGFGSVYKGVLSDSTVAVKKLEGIRQGEKQFRSEVSTIGTIQHVNLVRLVGFCSEGAHKLLVYDHMPNRSLDSHLFNHQTNKDTMEGSGVLSWKTRYNIAMGTARGLTYLHEKCRDCIIHCDVKPENILLDAYMCPKVADFGLAKLVGRDFSRVLTTMRGTRGYLAPEWISGTPVTSKVDVYSYGMMLFEFVSGRRNLGRSNVDGEMRFFPYEAMTVINEGGDVVELLDRRLGRDADPNEILRVCKVACWCIQDDESHRPMMSQVVQVLEGILNVGMPTIPKTVSLLLDDEEQVEFFTKSTLKQQGGLEERGGNLSSEYYSAGH</sequence>
<dbReference type="GO" id="GO:0048544">
    <property type="term" value="P:recognition of pollen"/>
    <property type="evidence" value="ECO:0007669"/>
    <property type="project" value="InterPro"/>
</dbReference>
<feature type="transmembrane region" description="Helical" evidence="21">
    <location>
        <begin position="63"/>
        <end position="83"/>
    </location>
</feature>
<dbReference type="FunFam" id="1.10.510.10:FF:000227">
    <property type="entry name" value="Serine/threonine-protein kinase"/>
    <property type="match status" value="1"/>
</dbReference>
<dbReference type="PANTHER" id="PTHR47974:SF19">
    <property type="entry name" value="RECEPTOR-LIKE SERINE_THREONINE-PROTEIN KINASE"/>
    <property type="match status" value="1"/>
</dbReference>
<comment type="catalytic activity">
    <reaction evidence="17 19">
        <text>L-threonyl-[protein] + ATP = O-phospho-L-threonyl-[protein] + ADP + H(+)</text>
        <dbReference type="Rhea" id="RHEA:46608"/>
        <dbReference type="Rhea" id="RHEA-COMP:11060"/>
        <dbReference type="Rhea" id="RHEA-COMP:11605"/>
        <dbReference type="ChEBI" id="CHEBI:15378"/>
        <dbReference type="ChEBI" id="CHEBI:30013"/>
        <dbReference type="ChEBI" id="CHEBI:30616"/>
        <dbReference type="ChEBI" id="CHEBI:61977"/>
        <dbReference type="ChEBI" id="CHEBI:456216"/>
        <dbReference type="EC" id="2.7.11.1"/>
    </reaction>
</comment>
<dbReference type="InterPro" id="IPR000858">
    <property type="entry name" value="S_locus_glycoprot_dom"/>
</dbReference>
<evidence type="ECO:0000256" key="7">
    <source>
        <dbReference type="ARBA" id="ARBA00022729"/>
    </source>
</evidence>
<dbReference type="InterPro" id="IPR003609">
    <property type="entry name" value="Pan_app"/>
</dbReference>
<keyword evidence="8" id="KW-0430">Lectin</keyword>
<accession>A0AAV2G8M2</accession>
<dbReference type="PROSITE" id="PS00108">
    <property type="entry name" value="PROTEIN_KINASE_ST"/>
    <property type="match status" value="1"/>
</dbReference>
<evidence type="ECO:0000259" key="23">
    <source>
        <dbReference type="PROSITE" id="PS50927"/>
    </source>
</evidence>
<dbReference type="Pfam" id="PF08276">
    <property type="entry name" value="PAN_2"/>
    <property type="match status" value="1"/>
</dbReference>
<dbReference type="InterPro" id="IPR024171">
    <property type="entry name" value="SRK-like_kinase"/>
</dbReference>
<evidence type="ECO:0000256" key="5">
    <source>
        <dbReference type="ARBA" id="ARBA00022679"/>
    </source>
</evidence>
<dbReference type="InterPro" id="IPR011009">
    <property type="entry name" value="Kinase-like_dom_sf"/>
</dbReference>
<dbReference type="Pfam" id="PF01453">
    <property type="entry name" value="B_lectin"/>
    <property type="match status" value="1"/>
</dbReference>
<reference evidence="25 26" key="1">
    <citation type="submission" date="2024-04" db="EMBL/GenBank/DDBJ databases">
        <authorList>
            <person name="Fracassetti M."/>
        </authorList>
    </citation>
    <scope>NUCLEOTIDE SEQUENCE [LARGE SCALE GENOMIC DNA]</scope>
</reference>
<dbReference type="PROSITE" id="PS00107">
    <property type="entry name" value="PROTEIN_KINASE_ATP"/>
    <property type="match status" value="1"/>
</dbReference>
<comment type="subcellular location">
    <subcellularLocation>
        <location evidence="1">Cell membrane</location>
        <topology evidence="1">Single-pass type I membrane protein</topology>
    </subcellularLocation>
</comment>
<feature type="domain" description="Bulb-type lectin" evidence="23">
    <location>
        <begin position="85"/>
        <end position="214"/>
    </location>
</feature>
<evidence type="ECO:0000256" key="15">
    <source>
        <dbReference type="ARBA" id="ARBA00023170"/>
    </source>
</evidence>
<evidence type="ECO:0000259" key="22">
    <source>
        <dbReference type="PROSITE" id="PS50011"/>
    </source>
</evidence>
<evidence type="ECO:0000256" key="13">
    <source>
        <dbReference type="ARBA" id="ARBA00023136"/>
    </source>
</evidence>
<feature type="domain" description="Protein kinase" evidence="22">
    <location>
        <begin position="567"/>
        <end position="855"/>
    </location>
</feature>
<feature type="binding site" evidence="20">
    <location>
        <position position="595"/>
    </location>
    <ligand>
        <name>ATP</name>
        <dbReference type="ChEBI" id="CHEBI:30616"/>
    </ligand>
</feature>
<keyword evidence="10 19" id="KW-0418">Kinase</keyword>
<evidence type="ECO:0000256" key="14">
    <source>
        <dbReference type="ARBA" id="ARBA00023157"/>
    </source>
</evidence>
<evidence type="ECO:0000256" key="6">
    <source>
        <dbReference type="ARBA" id="ARBA00022692"/>
    </source>
</evidence>
<dbReference type="SUPFAM" id="SSF56112">
    <property type="entry name" value="Protein kinase-like (PK-like)"/>
    <property type="match status" value="1"/>
</dbReference>
<dbReference type="PROSITE" id="PS50948">
    <property type="entry name" value="PAN"/>
    <property type="match status" value="1"/>
</dbReference>
<keyword evidence="7" id="KW-0732">Signal</keyword>
<evidence type="ECO:0000313" key="26">
    <source>
        <dbReference type="Proteomes" id="UP001497516"/>
    </source>
</evidence>
<dbReference type="GO" id="GO:0004674">
    <property type="term" value="F:protein serine/threonine kinase activity"/>
    <property type="evidence" value="ECO:0007669"/>
    <property type="project" value="UniProtKB-KW"/>
</dbReference>
<dbReference type="PROSITE" id="PS50927">
    <property type="entry name" value="BULB_LECTIN"/>
    <property type="match status" value="1"/>
</dbReference>
<evidence type="ECO:0000256" key="10">
    <source>
        <dbReference type="ARBA" id="ARBA00022777"/>
    </source>
</evidence>
<evidence type="ECO:0000256" key="18">
    <source>
        <dbReference type="ARBA" id="ARBA00048679"/>
    </source>
</evidence>
<evidence type="ECO:0000256" key="21">
    <source>
        <dbReference type="SAM" id="Phobius"/>
    </source>
</evidence>
<feature type="transmembrane region" description="Helical" evidence="21">
    <location>
        <begin position="513"/>
        <end position="537"/>
    </location>
</feature>
<evidence type="ECO:0000256" key="12">
    <source>
        <dbReference type="ARBA" id="ARBA00022989"/>
    </source>
</evidence>